<dbReference type="InterPro" id="IPR013977">
    <property type="entry name" value="GcvT_C"/>
</dbReference>
<dbReference type="Gene3D" id="3.30.9.10">
    <property type="entry name" value="D-Amino Acid Oxidase, subunit A, domain 2"/>
    <property type="match status" value="1"/>
</dbReference>
<proteinExistence type="inferred from homology"/>
<dbReference type="GO" id="GO:0032259">
    <property type="term" value="P:methylation"/>
    <property type="evidence" value="ECO:0007669"/>
    <property type="project" value="UniProtKB-KW"/>
</dbReference>
<dbReference type="PANTHER" id="PTHR43757:SF2">
    <property type="entry name" value="AMINOMETHYLTRANSFERASE, MITOCHONDRIAL"/>
    <property type="match status" value="1"/>
</dbReference>
<dbReference type="SUPFAM" id="SSF54373">
    <property type="entry name" value="FAD-linked reductases, C-terminal domain"/>
    <property type="match status" value="1"/>
</dbReference>
<dbReference type="Pfam" id="PF01571">
    <property type="entry name" value="GCV_T"/>
    <property type="match status" value="1"/>
</dbReference>
<dbReference type="OrthoDB" id="2055370at2"/>
<sequence length="969" mass="101817">MTGTAPRTTASSAATTLPDRVSAHHPEPVDPSSRIVVIGAGVVGAALADELVMRGCTHVTVIDQGPLPVTGGSSSHAPGFVFQVNGSRVMCGLAQRTLDKLDGLEVDGRRVLDRTGGLEVATTDGQLAELRRRYGYARAWGVPAELIDPSRVAQLWPGVDTSQIIGALHTPTDGVVFSKRAVEYQLARAEEGGAVAIGLTRVVDVEAEDGRVTGVVVEDAAVTPSDGASADGTPSDGTPSDGTSSVGASAGGSRRTIPADVVVATGGIWGHLLGKLGGLRLPMHPMEHGYAWTAPVSDLPGTAPDGTTLADDQAGRPMIRHQGAGLYIREFGDRIGIGAYEHRPIPIAPEDLTDTAHLLESGQEPAKRAFTHEDFEFCRAEAARLLPAIADLPLEDAFNGVFSFTPDGGPMLGPSPRLDGFWAAQAIWVTASAGCAEVLADWMITGDPGVATQELDFARFDPALLSDQWIRERAAEAYDEVYDVTFPHQGTAVTRGLKTSPFHTRIQEAGGCFDEANGWERALWHGQNAKLLNDPQFRTRPVKAFGAAAAAATALTDPAVPGAVGGAAGEAGTGDPGGAAGGDADESVPVVVPRRDAWDQVNWSPIAAAEAWATRNRVAAYDMTSLTRYRVRGAGATEWLERLNTNKVGKLPGAVTYSLMLDETGGILSDITVTSLGGEEYMIGANGPLDLDRLSRLLPASGTVVLDDITTSTCCVGLWGPRGRDVLAPITEGDISHEGLRYFRAARIRVAGVPVLALRVSYVGELGWELYTEAAHGLRLWDAIMEAGAPYGIVPGGRAAFSSLRLEKGYRAWGSDMTREDTPDDAGLGFAVRMQKDGGFVGREALEEQPSRGRRLVAFGMRMDAGRPEAGSPVFAGTGSGAVGTEAFVSTEASAAESPTGQALDADAVGWVTSADFGYVTGQVIGLAWVAAEYAEPGSRLGIMRFGRVLDAEVLAEPVYDAGMSRIRR</sequence>
<evidence type="ECO:0000259" key="6">
    <source>
        <dbReference type="Pfam" id="PF16350"/>
    </source>
</evidence>
<evidence type="ECO:0000313" key="8">
    <source>
        <dbReference type="Proteomes" id="UP000234462"/>
    </source>
</evidence>
<dbReference type="Gene3D" id="3.30.1360.120">
    <property type="entry name" value="Probable tRNA modification gtpase trme, domain 1"/>
    <property type="match status" value="1"/>
</dbReference>
<feature type="domain" description="Aminomethyltransferase C-terminal" evidence="5">
    <location>
        <begin position="854"/>
        <end position="961"/>
    </location>
</feature>
<dbReference type="InterPro" id="IPR032503">
    <property type="entry name" value="FAO_M"/>
</dbReference>
<dbReference type="InterPro" id="IPR006222">
    <property type="entry name" value="GCVT_N"/>
</dbReference>
<feature type="domain" description="FAD dependent oxidoreductase central" evidence="6">
    <location>
        <begin position="446"/>
        <end position="500"/>
    </location>
</feature>
<dbReference type="SUPFAM" id="SSF51905">
    <property type="entry name" value="FAD/NAD(P)-binding domain"/>
    <property type="match status" value="1"/>
</dbReference>
<feature type="region of interest" description="Disordered" evidence="2">
    <location>
        <begin position="220"/>
        <end position="253"/>
    </location>
</feature>
<dbReference type="SUPFAM" id="SSF103025">
    <property type="entry name" value="Folate-binding domain"/>
    <property type="match status" value="1"/>
</dbReference>
<dbReference type="GO" id="GO:0008168">
    <property type="term" value="F:methyltransferase activity"/>
    <property type="evidence" value="ECO:0007669"/>
    <property type="project" value="UniProtKB-KW"/>
</dbReference>
<dbReference type="InterPro" id="IPR028896">
    <property type="entry name" value="GcvT/YgfZ/DmdA"/>
</dbReference>
<feature type="region of interest" description="Disordered" evidence="2">
    <location>
        <begin position="566"/>
        <end position="587"/>
    </location>
</feature>
<dbReference type="Gene3D" id="2.40.30.110">
    <property type="entry name" value="Aminomethyltransferase beta-barrel domains"/>
    <property type="match status" value="1"/>
</dbReference>
<dbReference type="InterPro" id="IPR006076">
    <property type="entry name" value="FAD-dep_OxRdtase"/>
</dbReference>
<feature type="compositionally biased region" description="Gly residues" evidence="2">
    <location>
        <begin position="566"/>
        <end position="581"/>
    </location>
</feature>
<feature type="domain" description="FAD dependent oxidoreductase" evidence="3">
    <location>
        <begin position="34"/>
        <end position="442"/>
    </location>
</feature>
<dbReference type="Gene3D" id="3.30.70.1400">
    <property type="entry name" value="Aminomethyltransferase beta-barrel domains"/>
    <property type="match status" value="1"/>
</dbReference>
<feature type="domain" description="GCVT N-terminal" evidence="4">
    <location>
        <begin position="502"/>
        <end position="836"/>
    </location>
</feature>
<evidence type="ECO:0000256" key="1">
    <source>
        <dbReference type="ARBA" id="ARBA00008609"/>
    </source>
</evidence>
<dbReference type="Proteomes" id="UP000234462">
    <property type="component" value="Unassembled WGS sequence"/>
</dbReference>
<evidence type="ECO:0000256" key="2">
    <source>
        <dbReference type="SAM" id="MobiDB-lite"/>
    </source>
</evidence>
<keyword evidence="8" id="KW-1185">Reference proteome</keyword>
<name>A0A2H1L1G6_9MICO</name>
<evidence type="ECO:0000259" key="3">
    <source>
        <dbReference type="Pfam" id="PF01266"/>
    </source>
</evidence>
<dbReference type="SUPFAM" id="SSF101790">
    <property type="entry name" value="Aminomethyltransferase beta-barrel domain"/>
    <property type="match status" value="1"/>
</dbReference>
<dbReference type="RefSeq" id="WP_101587128.1">
    <property type="nucleotide sequence ID" value="NZ_FXZM01000001.1"/>
</dbReference>
<dbReference type="PANTHER" id="PTHR43757">
    <property type="entry name" value="AMINOMETHYLTRANSFERASE"/>
    <property type="match status" value="1"/>
</dbReference>
<feature type="compositionally biased region" description="Low complexity" evidence="2">
    <location>
        <begin position="242"/>
        <end position="253"/>
    </location>
</feature>
<reference evidence="8" key="1">
    <citation type="submission" date="2017-03" db="EMBL/GenBank/DDBJ databases">
        <authorList>
            <person name="Monnet C."/>
        </authorList>
    </citation>
    <scope>NUCLEOTIDE SEQUENCE [LARGE SCALE GENOMIC DNA]</scope>
    <source>
        <strain evidence="8">SJ5-8</strain>
    </source>
</reference>
<feature type="region of interest" description="Disordered" evidence="2">
    <location>
        <begin position="1"/>
        <end position="30"/>
    </location>
</feature>
<gene>
    <name evidence="7" type="ORF">BJEO58_00326</name>
</gene>
<accession>A0A2H1L1G6</accession>
<keyword evidence="7" id="KW-0489">Methyltransferase</keyword>
<dbReference type="InterPro" id="IPR029043">
    <property type="entry name" value="GcvT/YgfZ_C"/>
</dbReference>
<comment type="similarity">
    <text evidence="1">Belongs to the GcvT family.</text>
</comment>
<dbReference type="Pfam" id="PF01266">
    <property type="entry name" value="DAO"/>
    <property type="match status" value="1"/>
</dbReference>
<dbReference type="AlphaFoldDB" id="A0A2H1L1G6"/>
<dbReference type="Pfam" id="PF08669">
    <property type="entry name" value="GCV_T_C"/>
    <property type="match status" value="1"/>
</dbReference>
<evidence type="ECO:0000313" key="7">
    <source>
        <dbReference type="EMBL" id="SMY10751.1"/>
    </source>
</evidence>
<evidence type="ECO:0000259" key="4">
    <source>
        <dbReference type="Pfam" id="PF01571"/>
    </source>
</evidence>
<dbReference type="InterPro" id="IPR027266">
    <property type="entry name" value="TrmE/GcvT-like"/>
</dbReference>
<dbReference type="Pfam" id="PF16350">
    <property type="entry name" value="FAO_M"/>
    <property type="match status" value="1"/>
</dbReference>
<dbReference type="Gene3D" id="3.50.50.60">
    <property type="entry name" value="FAD/NAD(P)-binding domain"/>
    <property type="match status" value="1"/>
</dbReference>
<protein>
    <submittedName>
        <fullName evidence="7">Glycine cleavage system T protein (Aminomethyltransferase)</fullName>
    </submittedName>
</protein>
<feature type="compositionally biased region" description="Low complexity" evidence="2">
    <location>
        <begin position="1"/>
        <end position="16"/>
    </location>
</feature>
<evidence type="ECO:0000259" key="5">
    <source>
        <dbReference type="Pfam" id="PF08669"/>
    </source>
</evidence>
<keyword evidence="7" id="KW-0808">Transferase</keyword>
<dbReference type="EMBL" id="FXZM01000001">
    <property type="protein sequence ID" value="SMY10751.1"/>
    <property type="molecule type" value="Genomic_DNA"/>
</dbReference>
<organism evidence="7 8">
    <name type="scientific">Brevibacterium jeotgali</name>
    <dbReference type="NCBI Taxonomy" id="1262550"/>
    <lineage>
        <taxon>Bacteria</taxon>
        <taxon>Bacillati</taxon>
        <taxon>Actinomycetota</taxon>
        <taxon>Actinomycetes</taxon>
        <taxon>Micrococcales</taxon>
        <taxon>Brevibacteriaceae</taxon>
        <taxon>Brevibacterium</taxon>
    </lineage>
</organism>
<dbReference type="InterPro" id="IPR036188">
    <property type="entry name" value="FAD/NAD-bd_sf"/>
</dbReference>